<dbReference type="PANTHER" id="PTHR43845:SF1">
    <property type="entry name" value="BLR5969 PROTEIN"/>
    <property type="match status" value="1"/>
</dbReference>
<protein>
    <submittedName>
        <fullName evidence="3">AMP-binding domain-containing protein</fullName>
    </submittedName>
</protein>
<dbReference type="NCBIfam" id="NF045666">
    <property type="entry name" value="DVU1553_fam_AMP"/>
    <property type="match status" value="1"/>
</dbReference>
<keyword evidence="4" id="KW-1185">Reference proteome</keyword>
<dbReference type="PANTHER" id="PTHR43845">
    <property type="entry name" value="BLR5969 PROTEIN"/>
    <property type="match status" value="1"/>
</dbReference>
<dbReference type="Proteomes" id="UP000663720">
    <property type="component" value="Chromosome"/>
</dbReference>
<dbReference type="InterPro" id="IPR042099">
    <property type="entry name" value="ANL_N_sf"/>
</dbReference>
<dbReference type="EMBL" id="CP061799">
    <property type="protein sequence ID" value="QTA79947.1"/>
    <property type="molecule type" value="Genomic_DNA"/>
</dbReference>
<organism evidence="3 4">
    <name type="scientific">Desulfonema limicola</name>
    <dbReference type="NCBI Taxonomy" id="45656"/>
    <lineage>
        <taxon>Bacteria</taxon>
        <taxon>Pseudomonadati</taxon>
        <taxon>Thermodesulfobacteriota</taxon>
        <taxon>Desulfobacteria</taxon>
        <taxon>Desulfobacterales</taxon>
        <taxon>Desulfococcaceae</taxon>
        <taxon>Desulfonema</taxon>
    </lineage>
</organism>
<sequence length="449" mass="49455">MTNLNKTPLENWIKAKIGLNPENSLTEQALAAYQLEKLQETLAYVLKFSPFYRKLFSGLPKHPVSCLEDLAKLPMTRADDICKNPMQFLCVSQSHIARAVTLQTSGTTNAPKRLFFTDADLELTVDFFHHGMSGIVRPGQKVLILMPGDSPESVGDLLVKALARMDVQGIVHGIVHDPEKTVREIIRLKIDSLVGIPAQVLSLVRHPAKEMIEPGAVRSVLLSSDYVPNAIVSEIRRVWGAKVFQHYGMTETGLGGGVECSALSGYHLREADILYEIVSPETGKPVDRGQTGEVVFTTLTREGMPLVRYRTGDTASFITAPCPCNTILRRMAKVQGRMGNTVKIGGSLQISLMAMDEAVFAVPGVMNYAVEIRQARGIDYLKIIIHALPKDQAAALSEVRQVILDLPKIRAVTAQGLLRIDFHGQTPNNQPLNGAAKRQIIDHRKENKD</sequence>
<name>A0A975GG59_9BACT</name>
<reference evidence="3" key="1">
    <citation type="journal article" date="2021" name="Microb. Physiol.">
        <title>Proteogenomic Insights into the Physiology of Marine, Sulfate-Reducing, Filamentous Desulfonema limicola and Desulfonema magnum.</title>
        <authorList>
            <person name="Schnaars V."/>
            <person name="Wohlbrand L."/>
            <person name="Scheve S."/>
            <person name="Hinrichs C."/>
            <person name="Reinhardt R."/>
            <person name="Rabus R."/>
        </authorList>
    </citation>
    <scope>NUCLEOTIDE SEQUENCE</scope>
    <source>
        <strain evidence="3">5ac10</strain>
    </source>
</reference>
<dbReference type="AlphaFoldDB" id="A0A975GG59"/>
<evidence type="ECO:0000259" key="2">
    <source>
        <dbReference type="Pfam" id="PF00501"/>
    </source>
</evidence>
<gene>
    <name evidence="3" type="ORF">dnl_22310</name>
</gene>
<feature type="compositionally biased region" description="Basic and acidic residues" evidence="1">
    <location>
        <begin position="439"/>
        <end position="449"/>
    </location>
</feature>
<dbReference type="Gene3D" id="3.40.50.12780">
    <property type="entry name" value="N-terminal domain of ligase-like"/>
    <property type="match status" value="1"/>
</dbReference>
<evidence type="ECO:0000313" key="4">
    <source>
        <dbReference type="Proteomes" id="UP000663720"/>
    </source>
</evidence>
<dbReference type="KEGG" id="dli:dnl_22310"/>
<dbReference type="InterPro" id="IPR000873">
    <property type="entry name" value="AMP-dep_synth/lig_dom"/>
</dbReference>
<evidence type="ECO:0000256" key="1">
    <source>
        <dbReference type="SAM" id="MobiDB-lite"/>
    </source>
</evidence>
<feature type="region of interest" description="Disordered" evidence="1">
    <location>
        <begin position="428"/>
        <end position="449"/>
    </location>
</feature>
<dbReference type="RefSeq" id="WP_207691645.1">
    <property type="nucleotide sequence ID" value="NZ_CP061799.1"/>
</dbReference>
<feature type="domain" description="AMP-dependent synthetase/ligase" evidence="2">
    <location>
        <begin position="102"/>
        <end position="296"/>
    </location>
</feature>
<evidence type="ECO:0000313" key="3">
    <source>
        <dbReference type="EMBL" id="QTA79947.1"/>
    </source>
</evidence>
<dbReference type="SUPFAM" id="SSF56801">
    <property type="entry name" value="Acetyl-CoA synthetase-like"/>
    <property type="match status" value="1"/>
</dbReference>
<dbReference type="Pfam" id="PF00501">
    <property type="entry name" value="AMP-binding"/>
    <property type="match status" value="1"/>
</dbReference>
<proteinExistence type="predicted"/>
<accession>A0A975GG59</accession>